<dbReference type="InterPro" id="IPR014284">
    <property type="entry name" value="RNA_pol_sigma-70_dom"/>
</dbReference>
<proteinExistence type="inferred from homology"/>
<keyword evidence="4" id="KW-0804">Transcription</keyword>
<dbReference type="SUPFAM" id="SSF88659">
    <property type="entry name" value="Sigma3 and sigma4 domains of RNA polymerase sigma factors"/>
    <property type="match status" value="1"/>
</dbReference>
<dbReference type="OrthoDB" id="665981at2"/>
<evidence type="ECO:0000313" key="8">
    <source>
        <dbReference type="Proteomes" id="UP000184287"/>
    </source>
</evidence>
<keyword evidence="2" id="KW-0805">Transcription regulation</keyword>
<dbReference type="SUPFAM" id="SSF88946">
    <property type="entry name" value="Sigma2 domain of RNA polymerase sigma factors"/>
    <property type="match status" value="1"/>
</dbReference>
<evidence type="ECO:0000256" key="4">
    <source>
        <dbReference type="ARBA" id="ARBA00023163"/>
    </source>
</evidence>
<dbReference type="GO" id="GO:0016987">
    <property type="term" value="F:sigma factor activity"/>
    <property type="evidence" value="ECO:0007669"/>
    <property type="project" value="UniProtKB-KW"/>
</dbReference>
<dbReference type="InterPro" id="IPR014327">
    <property type="entry name" value="RNA_pol_sigma70_bacteroid"/>
</dbReference>
<evidence type="ECO:0000259" key="5">
    <source>
        <dbReference type="Pfam" id="PF04542"/>
    </source>
</evidence>
<dbReference type="RefSeq" id="WP_073230576.1">
    <property type="nucleotide sequence ID" value="NZ_FQUQ01000002.1"/>
</dbReference>
<evidence type="ECO:0000259" key="6">
    <source>
        <dbReference type="Pfam" id="PF08281"/>
    </source>
</evidence>
<evidence type="ECO:0000256" key="1">
    <source>
        <dbReference type="ARBA" id="ARBA00010641"/>
    </source>
</evidence>
<dbReference type="GO" id="GO:0003677">
    <property type="term" value="F:DNA binding"/>
    <property type="evidence" value="ECO:0007669"/>
    <property type="project" value="InterPro"/>
</dbReference>
<dbReference type="Proteomes" id="UP000184287">
    <property type="component" value="Unassembled WGS sequence"/>
</dbReference>
<dbReference type="InterPro" id="IPR036388">
    <property type="entry name" value="WH-like_DNA-bd_sf"/>
</dbReference>
<dbReference type="InterPro" id="IPR013325">
    <property type="entry name" value="RNA_pol_sigma_r2"/>
</dbReference>
<dbReference type="Pfam" id="PF04542">
    <property type="entry name" value="Sigma70_r2"/>
    <property type="match status" value="1"/>
</dbReference>
<dbReference type="InterPro" id="IPR007627">
    <property type="entry name" value="RNA_pol_sigma70_r2"/>
</dbReference>
<dbReference type="Gene3D" id="1.10.1740.10">
    <property type="match status" value="1"/>
</dbReference>
<evidence type="ECO:0000256" key="3">
    <source>
        <dbReference type="ARBA" id="ARBA00023082"/>
    </source>
</evidence>
<dbReference type="AlphaFoldDB" id="A0A1M5A5A5"/>
<reference evidence="8" key="1">
    <citation type="submission" date="2016-11" db="EMBL/GenBank/DDBJ databases">
        <authorList>
            <person name="Varghese N."/>
            <person name="Submissions S."/>
        </authorList>
    </citation>
    <scope>NUCLEOTIDE SEQUENCE [LARGE SCALE GENOMIC DNA]</scope>
    <source>
        <strain evidence="8">DSM 16990</strain>
    </source>
</reference>
<dbReference type="CDD" id="cd06171">
    <property type="entry name" value="Sigma70_r4"/>
    <property type="match status" value="1"/>
</dbReference>
<dbReference type="NCBIfam" id="TIGR02985">
    <property type="entry name" value="Sig70_bacteroi1"/>
    <property type="match status" value="1"/>
</dbReference>
<dbReference type="InterPro" id="IPR013249">
    <property type="entry name" value="RNA_pol_sigma70_r4_t2"/>
</dbReference>
<dbReference type="PANTHER" id="PTHR43133:SF46">
    <property type="entry name" value="RNA POLYMERASE SIGMA-70 FACTOR ECF SUBFAMILY"/>
    <property type="match status" value="1"/>
</dbReference>
<organism evidence="7 8">
    <name type="scientific">Pedobacter caeni</name>
    <dbReference type="NCBI Taxonomy" id="288992"/>
    <lineage>
        <taxon>Bacteria</taxon>
        <taxon>Pseudomonadati</taxon>
        <taxon>Bacteroidota</taxon>
        <taxon>Sphingobacteriia</taxon>
        <taxon>Sphingobacteriales</taxon>
        <taxon>Sphingobacteriaceae</taxon>
        <taxon>Pedobacter</taxon>
    </lineage>
</organism>
<comment type="similarity">
    <text evidence="1">Belongs to the sigma-70 factor family. ECF subfamily.</text>
</comment>
<evidence type="ECO:0000313" key="7">
    <source>
        <dbReference type="EMBL" id="SHF25166.1"/>
    </source>
</evidence>
<evidence type="ECO:0000256" key="2">
    <source>
        <dbReference type="ARBA" id="ARBA00023015"/>
    </source>
</evidence>
<gene>
    <name evidence="7" type="ORF">SAMN04488522_102584</name>
</gene>
<dbReference type="GO" id="GO:0006352">
    <property type="term" value="P:DNA-templated transcription initiation"/>
    <property type="evidence" value="ECO:0007669"/>
    <property type="project" value="InterPro"/>
</dbReference>
<dbReference type="STRING" id="288992.SAMN04488522_102584"/>
<keyword evidence="8" id="KW-1185">Reference proteome</keyword>
<name>A0A1M5A5A5_9SPHI</name>
<sequence>MSDQKDSDIALFHLIQLSDRTAFNELYHRHVQALFRYANGILNDRDAANDVLQEVFIWFWNNRAQIKATSIKSYLFVGVKFRIANYIRDGKLRDSVYLKIKDIQPGDLFYDHDELEVKELKEFIYGFIETLPDKCRHVFQLSRIEGLSHKEIAERLNISEKTVENQISIALKKLRQKMTKNPLLSILW</sequence>
<dbReference type="Pfam" id="PF08281">
    <property type="entry name" value="Sigma70_r4_2"/>
    <property type="match status" value="1"/>
</dbReference>
<dbReference type="Gene3D" id="1.10.10.10">
    <property type="entry name" value="Winged helix-like DNA-binding domain superfamily/Winged helix DNA-binding domain"/>
    <property type="match status" value="1"/>
</dbReference>
<dbReference type="NCBIfam" id="TIGR02937">
    <property type="entry name" value="sigma70-ECF"/>
    <property type="match status" value="1"/>
</dbReference>
<dbReference type="PANTHER" id="PTHR43133">
    <property type="entry name" value="RNA POLYMERASE ECF-TYPE SIGMA FACTO"/>
    <property type="match status" value="1"/>
</dbReference>
<dbReference type="InterPro" id="IPR013324">
    <property type="entry name" value="RNA_pol_sigma_r3/r4-like"/>
</dbReference>
<feature type="domain" description="RNA polymerase sigma-70 region 2" evidence="5">
    <location>
        <begin position="26"/>
        <end position="90"/>
    </location>
</feature>
<feature type="domain" description="RNA polymerase sigma factor 70 region 4 type 2" evidence="6">
    <location>
        <begin position="127"/>
        <end position="174"/>
    </location>
</feature>
<keyword evidence="3" id="KW-0731">Sigma factor</keyword>
<dbReference type="EMBL" id="FQUQ01000002">
    <property type="protein sequence ID" value="SHF25166.1"/>
    <property type="molecule type" value="Genomic_DNA"/>
</dbReference>
<dbReference type="InterPro" id="IPR039425">
    <property type="entry name" value="RNA_pol_sigma-70-like"/>
</dbReference>
<accession>A0A1M5A5A5</accession>
<protein>
    <submittedName>
        <fullName evidence="7">RNA polymerase sigma-70 factor, ECF subfamily</fullName>
    </submittedName>
</protein>